<evidence type="ECO:0008006" key="4">
    <source>
        <dbReference type="Google" id="ProtNLM"/>
    </source>
</evidence>
<dbReference type="InterPro" id="IPR001611">
    <property type="entry name" value="Leu-rich_rpt"/>
</dbReference>
<dbReference type="InterPro" id="IPR032675">
    <property type="entry name" value="LRR_dom_sf"/>
</dbReference>
<dbReference type="Proteomes" id="UP000179807">
    <property type="component" value="Unassembled WGS sequence"/>
</dbReference>
<dbReference type="SUPFAM" id="SSF52058">
    <property type="entry name" value="L domain-like"/>
    <property type="match status" value="1"/>
</dbReference>
<keyword evidence="3" id="KW-1185">Reference proteome</keyword>
<protein>
    <recommendedName>
        <fullName evidence="4">Leucine Rich Repeat family protein</fullName>
    </recommendedName>
</protein>
<dbReference type="PANTHER" id="PTHR22708">
    <property type="entry name" value="LEUCINE-RICH REPEAT-CONTAINING PROTEIN 56"/>
    <property type="match status" value="1"/>
</dbReference>
<dbReference type="GeneID" id="94835812"/>
<dbReference type="AlphaFoldDB" id="A0A1J4KH29"/>
<evidence type="ECO:0000256" key="1">
    <source>
        <dbReference type="SAM" id="MobiDB-lite"/>
    </source>
</evidence>
<dbReference type="Pfam" id="PF14580">
    <property type="entry name" value="LRR_9"/>
    <property type="match status" value="1"/>
</dbReference>
<dbReference type="RefSeq" id="XP_068363855.1">
    <property type="nucleotide sequence ID" value="XM_068501108.1"/>
</dbReference>
<dbReference type="Gene3D" id="3.80.10.10">
    <property type="entry name" value="Ribonuclease Inhibitor"/>
    <property type="match status" value="1"/>
</dbReference>
<dbReference type="OrthoDB" id="676979at2759"/>
<dbReference type="PROSITE" id="PS51450">
    <property type="entry name" value="LRR"/>
    <property type="match status" value="2"/>
</dbReference>
<feature type="region of interest" description="Disordered" evidence="1">
    <location>
        <begin position="304"/>
        <end position="355"/>
    </location>
</feature>
<name>A0A1J4KH29_9EUKA</name>
<dbReference type="VEuPathDB" id="TrichDB:TRFO_19947"/>
<accession>A0A1J4KH29</accession>
<dbReference type="EMBL" id="MLAK01000604">
    <property type="protein sequence ID" value="OHT10719.1"/>
    <property type="molecule type" value="Genomic_DNA"/>
</dbReference>
<reference evidence="2" key="1">
    <citation type="submission" date="2016-10" db="EMBL/GenBank/DDBJ databases">
        <authorList>
            <person name="Benchimol M."/>
            <person name="Almeida L.G."/>
            <person name="Vasconcelos A.T."/>
            <person name="Perreira-Neves A."/>
            <person name="Rosa I.A."/>
            <person name="Tasca T."/>
            <person name="Bogo M.R."/>
            <person name="de Souza W."/>
        </authorList>
    </citation>
    <scope>NUCLEOTIDE SEQUENCE [LARGE SCALE GENOMIC DNA]</scope>
    <source>
        <strain evidence="2">K</strain>
    </source>
</reference>
<feature type="region of interest" description="Disordered" evidence="1">
    <location>
        <begin position="185"/>
        <end position="220"/>
    </location>
</feature>
<dbReference type="SMART" id="SM00365">
    <property type="entry name" value="LRR_SD22"/>
    <property type="match status" value="3"/>
</dbReference>
<gene>
    <name evidence="2" type="ORF">TRFO_19947</name>
</gene>
<evidence type="ECO:0000313" key="3">
    <source>
        <dbReference type="Proteomes" id="UP000179807"/>
    </source>
</evidence>
<feature type="compositionally biased region" description="Low complexity" evidence="1">
    <location>
        <begin position="199"/>
        <end position="218"/>
    </location>
</feature>
<comment type="caution">
    <text evidence="2">The sequence shown here is derived from an EMBL/GenBank/DDBJ whole genome shotgun (WGS) entry which is preliminary data.</text>
</comment>
<proteinExistence type="predicted"/>
<dbReference type="InterPro" id="IPR040091">
    <property type="entry name" value="LRRC56"/>
</dbReference>
<dbReference type="PANTHER" id="PTHR22708:SF0">
    <property type="entry name" value="LEUCINE-RICH REPEAT-CONTAINING PROTEIN 56"/>
    <property type="match status" value="1"/>
</dbReference>
<evidence type="ECO:0000313" key="2">
    <source>
        <dbReference type="EMBL" id="OHT10719.1"/>
    </source>
</evidence>
<sequence length="355" mass="39534">MLSNIILDLEKDPEIVDTEGIFKYEGKKDLKTLKSLEAIADTREMSLTFLGDYFPSLQKLRLNNSIIPSIRDISSSLSNLRFLSLAHCKLTNLDGIATISPQLEELYLAYNKISDIFELMSLNKLVVLDMEQNRLPDIESISLLNCCSALRALTLIGNPCSESGTYRQDVMEKIPQVVYLDEKRLRPKVKTPTKTSRDSQVSTPTSNSTPNSNIIQSNDPSCKHVQENSLLSRAHAQSALSHTPTGTKSIALTLTPDKKVSIMESPVIVKLQKGEKCGIKPKSSLSGCRNENKVMSEQLEDMVNNRPPTARGYLDTSSKSDFPSIKQKPSTKKIFTPQIKRPVSSFRSSRLADLE</sequence>
<organism evidence="2 3">
    <name type="scientific">Tritrichomonas foetus</name>
    <dbReference type="NCBI Taxonomy" id="1144522"/>
    <lineage>
        <taxon>Eukaryota</taxon>
        <taxon>Metamonada</taxon>
        <taxon>Parabasalia</taxon>
        <taxon>Tritrichomonadida</taxon>
        <taxon>Tritrichomonadidae</taxon>
        <taxon>Tritrichomonas</taxon>
    </lineage>
</organism>